<name>A0A0P0L4G9_9GAMM</name>
<accession>A0A0P0L4G9</accession>
<evidence type="ECO:0000313" key="1">
    <source>
        <dbReference type="EMBL" id="ALK44374.1"/>
    </source>
</evidence>
<reference evidence="1" key="1">
    <citation type="submission" date="2015-08" db="EMBL/GenBank/DDBJ databases">
        <title>Partial sequence of psychrophilic Colwellia sp.</title>
        <authorList>
            <person name="Pankowski J.A."/>
            <person name="Leong J.S."/>
            <person name="Nano F.E."/>
        </authorList>
    </citation>
    <scope>NUCLEOTIDE SEQUENCE</scope>
    <source>
        <strain evidence="1">C1</strain>
    </source>
</reference>
<sequence>MNNKGDGFDFELTQFKNLIEIMIYCSQVEKGILHHGLIETIKSADDEIQMISEFKAATFHLIAFTTKYIAHIAYAFIGNDFIDKNEPVFGCMTKKEVKKIADNYMDDITYISWFGARLKIV</sequence>
<dbReference type="AlphaFoldDB" id="A0A0P0L4G9"/>
<proteinExistence type="predicted"/>
<dbReference type="EMBL" id="KT428295">
    <property type="protein sequence ID" value="ALK44374.1"/>
    <property type="molecule type" value="Genomic_DNA"/>
</dbReference>
<organism evidence="1">
    <name type="scientific">Colwellia sp. C1</name>
    <dbReference type="NCBI Taxonomy" id="1737566"/>
    <lineage>
        <taxon>Bacteria</taxon>
        <taxon>Pseudomonadati</taxon>
        <taxon>Pseudomonadota</taxon>
        <taxon>Gammaproteobacteria</taxon>
        <taxon>Alteromonadales</taxon>
        <taxon>Colwelliaceae</taxon>
        <taxon>Colwellia</taxon>
    </lineage>
</organism>
<protein>
    <submittedName>
        <fullName evidence="1">Uncharacterized protein</fullName>
    </submittedName>
</protein>